<keyword evidence="2" id="KW-1185">Reference proteome</keyword>
<dbReference type="RefSeq" id="WP_208348701.1">
    <property type="nucleotide sequence ID" value="NZ_JAALHA020000018.1"/>
</dbReference>
<name>A0AAP5IF64_9CYAN</name>
<comment type="caution">
    <text evidence="1">The sequence shown here is derived from an EMBL/GenBank/DDBJ whole genome shotgun (WGS) entry which is preliminary data.</text>
</comment>
<reference evidence="2" key="1">
    <citation type="journal article" date="2021" name="Science">
        <title>Hunting the eagle killer: A cyanobacterial neurotoxin causes vacuolar myelinopathy.</title>
        <authorList>
            <person name="Breinlinger S."/>
            <person name="Phillips T.J."/>
            <person name="Haram B.N."/>
            <person name="Mares J."/>
            <person name="Martinez Yerena J.A."/>
            <person name="Hrouzek P."/>
            <person name="Sobotka R."/>
            <person name="Henderson W.M."/>
            <person name="Schmieder P."/>
            <person name="Williams S.M."/>
            <person name="Lauderdale J.D."/>
            <person name="Wilde H.D."/>
            <person name="Gerrin W."/>
            <person name="Kust A."/>
            <person name="Washington J.W."/>
            <person name="Wagner C."/>
            <person name="Geier B."/>
            <person name="Liebeke M."/>
            <person name="Enke H."/>
            <person name="Niedermeyer T.H.J."/>
            <person name="Wilde S.B."/>
        </authorList>
    </citation>
    <scope>NUCLEOTIDE SEQUENCE [LARGE SCALE GENOMIC DNA]</scope>
    <source>
        <strain evidence="2">Thurmond2011</strain>
    </source>
</reference>
<dbReference type="Proteomes" id="UP000667802">
    <property type="component" value="Unassembled WGS sequence"/>
</dbReference>
<dbReference type="EMBL" id="JAALHA020000018">
    <property type="protein sequence ID" value="MDR9898468.1"/>
    <property type="molecule type" value="Genomic_DNA"/>
</dbReference>
<sequence length="52" mass="5869">MGNYVQEFKLKLLAPDPNYRAIQAIKIIQARSSPLAPEIQENFGKQANSLRP</sequence>
<gene>
    <name evidence="1" type="ORF">G7B40_028490</name>
</gene>
<evidence type="ECO:0000313" key="2">
    <source>
        <dbReference type="Proteomes" id="UP000667802"/>
    </source>
</evidence>
<accession>A0AAP5IF64</accession>
<evidence type="ECO:0000313" key="1">
    <source>
        <dbReference type="EMBL" id="MDR9898468.1"/>
    </source>
</evidence>
<proteinExistence type="predicted"/>
<dbReference type="AlphaFoldDB" id="A0AAP5IF64"/>
<protein>
    <submittedName>
        <fullName evidence="1">Uncharacterized protein</fullName>
    </submittedName>
</protein>
<organism evidence="1 2">
    <name type="scientific">Aetokthonos hydrillicola Thurmond2011</name>
    <dbReference type="NCBI Taxonomy" id="2712845"/>
    <lineage>
        <taxon>Bacteria</taxon>
        <taxon>Bacillati</taxon>
        <taxon>Cyanobacteriota</taxon>
        <taxon>Cyanophyceae</taxon>
        <taxon>Nostocales</taxon>
        <taxon>Hapalosiphonaceae</taxon>
        <taxon>Aetokthonos</taxon>
    </lineage>
</organism>